<dbReference type="EMBL" id="CAVNYO010000026">
    <property type="protein sequence ID" value="CAK5262806.1"/>
    <property type="molecule type" value="Genomic_DNA"/>
</dbReference>
<proteinExistence type="predicted"/>
<feature type="compositionally biased region" description="Polar residues" evidence="1">
    <location>
        <begin position="312"/>
        <end position="322"/>
    </location>
</feature>
<gene>
    <name evidence="3" type="ORF">MYCIT1_LOCUS1816</name>
</gene>
<feature type="compositionally biased region" description="Low complexity" evidence="1">
    <location>
        <begin position="504"/>
        <end position="520"/>
    </location>
</feature>
<dbReference type="CDD" id="cd18186">
    <property type="entry name" value="BTB_POZ_ZBTB_KLHL-like"/>
    <property type="match status" value="1"/>
</dbReference>
<dbReference type="Proteomes" id="UP001295794">
    <property type="component" value="Unassembled WGS sequence"/>
</dbReference>
<organism evidence="3 4">
    <name type="scientific">Mycena citricolor</name>
    <dbReference type="NCBI Taxonomy" id="2018698"/>
    <lineage>
        <taxon>Eukaryota</taxon>
        <taxon>Fungi</taxon>
        <taxon>Dikarya</taxon>
        <taxon>Basidiomycota</taxon>
        <taxon>Agaricomycotina</taxon>
        <taxon>Agaricomycetes</taxon>
        <taxon>Agaricomycetidae</taxon>
        <taxon>Agaricales</taxon>
        <taxon>Marasmiineae</taxon>
        <taxon>Mycenaceae</taxon>
        <taxon>Mycena</taxon>
    </lineage>
</organism>
<reference evidence="3" key="1">
    <citation type="submission" date="2023-11" db="EMBL/GenBank/DDBJ databases">
        <authorList>
            <person name="De Vega J J."/>
            <person name="De Vega J J."/>
        </authorList>
    </citation>
    <scope>NUCLEOTIDE SEQUENCE</scope>
</reference>
<evidence type="ECO:0000256" key="1">
    <source>
        <dbReference type="SAM" id="MobiDB-lite"/>
    </source>
</evidence>
<evidence type="ECO:0000313" key="3">
    <source>
        <dbReference type="EMBL" id="CAK5262806.1"/>
    </source>
</evidence>
<evidence type="ECO:0000259" key="2">
    <source>
        <dbReference type="PROSITE" id="PS50097"/>
    </source>
</evidence>
<accession>A0AAD2GSJ1</accession>
<feature type="region of interest" description="Disordered" evidence="1">
    <location>
        <begin position="312"/>
        <end position="339"/>
    </location>
</feature>
<dbReference type="PANTHER" id="PTHR24413">
    <property type="entry name" value="SPECKLE-TYPE POZ PROTEIN"/>
    <property type="match status" value="1"/>
</dbReference>
<comment type="caution">
    <text evidence="3">The sequence shown here is derived from an EMBL/GenBank/DDBJ whole genome shotgun (WGS) entry which is preliminary data.</text>
</comment>
<sequence>MSDLARTASPLSSSPGRSDANSFDKPAWPWQSRYSRRQSSSLSAVSSSSNLQTPWEGRPGSSQSGTSYSGGGSWQSQSTMRQSQQRDIGSAVGFGTVQDESTRQWTFLGFEWVVRDVHKLREFLEGVEPEVVEDDASSSVGPDSFDILKNAPLIGESEFKLEISHIQPAEHENKHSSLSLYITSLRDFAHNYEMNASIMVAIKSQDDRVGARVEWVWDFWQHEWIFRRESEVWDCILPPLSALLENDRIQRTDAFTICVQIHSPIGSFFPSQPTAYYVPRDLLDGIESSLDNANTGDVRFVCLERMALDSDIPSTPISENRTPPSNPRPSSSQSLFSPQTTARKRIIYAHSDILSRRSEYFGTMLASSFAETKGITGDRKLYTIVVEEADFETMYWLLKYCYANWLSFKEHDDPRLAVEGIGAGWSAKWLSSRGGDWDWKTFRKVSGDGESTVGDARSATSADDVIQEPISPSHGKGKAALVPEPASTSRSSTQAPKSAPKVISNSASSSRQNPSSSSRRITQPPGPNMGLTSSGGITRSKPIAVATGSPGGFPAAGHYPISPRNVRSHQSLSVTTGDPHAHPTAAPPSASALSVYQLAHRYEMPALGALALDHMMSTITPSSSFGLLLATSVWDELHSLVQDYVVDKWEEVSLSEEFEQCCREISAGEWGPEGGKTLMALFRRLRSPSALAYART</sequence>
<feature type="region of interest" description="Disordered" evidence="1">
    <location>
        <begin position="1"/>
        <end position="87"/>
    </location>
</feature>
<protein>
    <recommendedName>
        <fullName evidence="2">BTB domain-containing protein</fullName>
    </recommendedName>
</protein>
<evidence type="ECO:0000313" key="4">
    <source>
        <dbReference type="Proteomes" id="UP001295794"/>
    </source>
</evidence>
<name>A0AAD2GSJ1_9AGAR</name>
<dbReference type="SUPFAM" id="SSF54695">
    <property type="entry name" value="POZ domain"/>
    <property type="match status" value="1"/>
</dbReference>
<feature type="compositionally biased region" description="Low complexity" evidence="1">
    <location>
        <begin position="37"/>
        <end position="49"/>
    </location>
</feature>
<dbReference type="AlphaFoldDB" id="A0AAD2GSJ1"/>
<dbReference type="Gene3D" id="3.30.710.10">
    <property type="entry name" value="Potassium Channel Kv1.1, Chain A"/>
    <property type="match status" value="1"/>
</dbReference>
<feature type="compositionally biased region" description="Polar residues" evidence="1">
    <location>
        <begin position="486"/>
        <end position="496"/>
    </location>
</feature>
<keyword evidence="4" id="KW-1185">Reference proteome</keyword>
<dbReference type="PROSITE" id="PS50097">
    <property type="entry name" value="BTB"/>
    <property type="match status" value="1"/>
</dbReference>
<dbReference type="InterPro" id="IPR000210">
    <property type="entry name" value="BTB/POZ_dom"/>
</dbReference>
<feature type="compositionally biased region" description="Polar residues" evidence="1">
    <location>
        <begin position="9"/>
        <end position="21"/>
    </location>
</feature>
<dbReference type="Pfam" id="PF00651">
    <property type="entry name" value="BTB"/>
    <property type="match status" value="1"/>
</dbReference>
<feature type="compositionally biased region" description="Low complexity" evidence="1">
    <location>
        <begin position="74"/>
        <end position="85"/>
    </location>
</feature>
<dbReference type="InterPro" id="IPR011333">
    <property type="entry name" value="SKP1/BTB/POZ_sf"/>
</dbReference>
<feature type="compositionally biased region" description="Low complexity" evidence="1">
    <location>
        <begin position="328"/>
        <end position="338"/>
    </location>
</feature>
<feature type="region of interest" description="Disordered" evidence="1">
    <location>
        <begin position="447"/>
        <end position="588"/>
    </location>
</feature>
<feature type="domain" description="BTB" evidence="2">
    <location>
        <begin position="332"/>
        <end position="410"/>
    </location>
</feature>